<organism evidence="1 2">
    <name type="scientific">Glycine soja</name>
    <name type="common">Wild soybean</name>
    <dbReference type="NCBI Taxonomy" id="3848"/>
    <lineage>
        <taxon>Eukaryota</taxon>
        <taxon>Viridiplantae</taxon>
        <taxon>Streptophyta</taxon>
        <taxon>Embryophyta</taxon>
        <taxon>Tracheophyta</taxon>
        <taxon>Spermatophyta</taxon>
        <taxon>Magnoliopsida</taxon>
        <taxon>eudicotyledons</taxon>
        <taxon>Gunneridae</taxon>
        <taxon>Pentapetalae</taxon>
        <taxon>rosids</taxon>
        <taxon>fabids</taxon>
        <taxon>Fabales</taxon>
        <taxon>Fabaceae</taxon>
        <taxon>Papilionoideae</taxon>
        <taxon>50 kb inversion clade</taxon>
        <taxon>NPAAA clade</taxon>
        <taxon>indigoferoid/millettioid clade</taxon>
        <taxon>Phaseoleae</taxon>
        <taxon>Glycine</taxon>
        <taxon>Glycine subgen. Soja</taxon>
    </lineage>
</organism>
<proteinExistence type="predicted"/>
<protein>
    <submittedName>
        <fullName evidence="1">Uncharacterized protein</fullName>
    </submittedName>
</protein>
<gene>
    <name evidence="1" type="ORF">D0Y65_026195</name>
</gene>
<dbReference type="AlphaFoldDB" id="A0A445IIS5"/>
<dbReference type="EMBL" id="QZWG01000010">
    <property type="protein sequence ID" value="RZB86015.1"/>
    <property type="molecule type" value="Genomic_DNA"/>
</dbReference>
<accession>A0A445IIS5</accession>
<comment type="caution">
    <text evidence="1">The sequence shown here is derived from an EMBL/GenBank/DDBJ whole genome shotgun (WGS) entry which is preliminary data.</text>
</comment>
<sequence length="66" mass="7208">MRLVRVAGLACASVESRAWRVLLLDRTLGVCSALSLVFPLFSLQRFSFFSLSSMLPQICGGIVGIF</sequence>
<keyword evidence="2" id="KW-1185">Reference proteome</keyword>
<name>A0A445IIS5_GLYSO</name>
<evidence type="ECO:0000313" key="1">
    <source>
        <dbReference type="EMBL" id="RZB86015.1"/>
    </source>
</evidence>
<dbReference type="Proteomes" id="UP000289340">
    <property type="component" value="Chromosome 10"/>
</dbReference>
<evidence type="ECO:0000313" key="2">
    <source>
        <dbReference type="Proteomes" id="UP000289340"/>
    </source>
</evidence>
<reference evidence="1 2" key="1">
    <citation type="submission" date="2018-09" db="EMBL/GenBank/DDBJ databases">
        <title>A high-quality reference genome of wild soybean provides a powerful tool to mine soybean genomes.</title>
        <authorList>
            <person name="Xie M."/>
            <person name="Chung C.Y.L."/>
            <person name="Li M.-W."/>
            <person name="Wong F.-L."/>
            <person name="Chan T.-F."/>
            <person name="Lam H.-M."/>
        </authorList>
    </citation>
    <scope>NUCLEOTIDE SEQUENCE [LARGE SCALE GENOMIC DNA]</scope>
    <source>
        <strain evidence="2">cv. W05</strain>
        <tissue evidence="1">Hypocotyl of etiolated seedlings</tissue>
    </source>
</reference>